<keyword evidence="2" id="KW-1185">Reference proteome</keyword>
<evidence type="ECO:0000313" key="1">
    <source>
        <dbReference type="EMBL" id="KAK0499592.1"/>
    </source>
</evidence>
<dbReference type="EMBL" id="JAUEPU010000009">
    <property type="protein sequence ID" value="KAK0499592.1"/>
    <property type="molecule type" value="Genomic_DNA"/>
</dbReference>
<organism evidence="1 2">
    <name type="scientific">Armillaria luteobubalina</name>
    <dbReference type="NCBI Taxonomy" id="153913"/>
    <lineage>
        <taxon>Eukaryota</taxon>
        <taxon>Fungi</taxon>
        <taxon>Dikarya</taxon>
        <taxon>Basidiomycota</taxon>
        <taxon>Agaricomycotina</taxon>
        <taxon>Agaricomycetes</taxon>
        <taxon>Agaricomycetidae</taxon>
        <taxon>Agaricales</taxon>
        <taxon>Marasmiineae</taxon>
        <taxon>Physalacriaceae</taxon>
        <taxon>Armillaria</taxon>
    </lineage>
</organism>
<dbReference type="Proteomes" id="UP001175228">
    <property type="component" value="Unassembled WGS sequence"/>
</dbReference>
<accession>A0AA39QB19</accession>
<sequence>MADAPSTNAFTSPGNEHRSISFTTRRAYLIPARHTRKFHSRPSPRAPLPKTYPTRIGSPEKVAGWWDRSLRVVIRITPTGKSVSLTTRDSTRPLSVFNRNCLFSFRCLKNAYGISLHGGLGDGRLGPVKASFLLSLQGGGAEVEYYVSLIIEASKSTNVIFDHSFSAEAKVRIYSLQRVLVKEGHKDSCTALCGTSSSSSSVLKCDLIFRPEVNYDVPAFTSISRRFVKGS</sequence>
<reference evidence="1" key="1">
    <citation type="submission" date="2023-06" db="EMBL/GenBank/DDBJ databases">
        <authorList>
            <consortium name="Lawrence Berkeley National Laboratory"/>
            <person name="Ahrendt S."/>
            <person name="Sahu N."/>
            <person name="Indic B."/>
            <person name="Wong-Bajracharya J."/>
            <person name="Merenyi Z."/>
            <person name="Ke H.-M."/>
            <person name="Monk M."/>
            <person name="Kocsube S."/>
            <person name="Drula E."/>
            <person name="Lipzen A."/>
            <person name="Balint B."/>
            <person name="Henrissat B."/>
            <person name="Andreopoulos B."/>
            <person name="Martin F.M."/>
            <person name="Harder C.B."/>
            <person name="Rigling D."/>
            <person name="Ford K.L."/>
            <person name="Foster G.D."/>
            <person name="Pangilinan J."/>
            <person name="Papanicolaou A."/>
            <person name="Barry K."/>
            <person name="LaButti K."/>
            <person name="Viragh M."/>
            <person name="Koriabine M."/>
            <person name="Yan M."/>
            <person name="Riley R."/>
            <person name="Champramary S."/>
            <person name="Plett K.L."/>
            <person name="Tsai I.J."/>
            <person name="Slot J."/>
            <person name="Sipos G."/>
            <person name="Plett J."/>
            <person name="Nagy L.G."/>
            <person name="Grigoriev I.V."/>
        </authorList>
    </citation>
    <scope>NUCLEOTIDE SEQUENCE</scope>
    <source>
        <strain evidence="1">HWK02</strain>
    </source>
</reference>
<name>A0AA39QB19_9AGAR</name>
<proteinExistence type="predicted"/>
<gene>
    <name evidence="1" type="ORF">EDD18DRAFT_1329766</name>
</gene>
<dbReference type="AlphaFoldDB" id="A0AA39QB19"/>
<protein>
    <submittedName>
        <fullName evidence="1">Uncharacterized protein</fullName>
    </submittedName>
</protein>
<evidence type="ECO:0000313" key="2">
    <source>
        <dbReference type="Proteomes" id="UP001175228"/>
    </source>
</evidence>
<comment type="caution">
    <text evidence="1">The sequence shown here is derived from an EMBL/GenBank/DDBJ whole genome shotgun (WGS) entry which is preliminary data.</text>
</comment>